<reference evidence="4 5" key="1">
    <citation type="submission" date="2023-07" db="EMBL/GenBank/DDBJ databases">
        <title>Sorghum-associated microbial communities from plants grown in Nebraska, USA.</title>
        <authorList>
            <person name="Schachtman D."/>
        </authorList>
    </citation>
    <scope>NUCLEOTIDE SEQUENCE [LARGE SCALE GENOMIC DNA]</scope>
    <source>
        <strain evidence="4 5">CC482</strain>
    </source>
</reference>
<dbReference type="Proteomes" id="UP001229346">
    <property type="component" value="Unassembled WGS sequence"/>
</dbReference>
<accession>A0ABT9U3G6</accession>
<dbReference type="PANTHER" id="PTHR30173">
    <property type="entry name" value="SIGMA 19 FACTOR"/>
    <property type="match status" value="1"/>
</dbReference>
<dbReference type="NCBIfam" id="NF007214">
    <property type="entry name" value="PRK09636.1"/>
    <property type="match status" value="1"/>
</dbReference>
<evidence type="ECO:0000259" key="2">
    <source>
        <dbReference type="Pfam" id="PF04542"/>
    </source>
</evidence>
<dbReference type="InterPro" id="IPR036388">
    <property type="entry name" value="WH-like_DNA-bd_sf"/>
</dbReference>
<dbReference type="InterPro" id="IPR032710">
    <property type="entry name" value="NTF2-like_dom_sf"/>
</dbReference>
<gene>
    <name evidence="4" type="ORF">J2T15_003640</name>
</gene>
<dbReference type="Pfam" id="PF08281">
    <property type="entry name" value="Sigma70_r4_2"/>
    <property type="match status" value="1"/>
</dbReference>
<evidence type="ECO:0000313" key="4">
    <source>
        <dbReference type="EMBL" id="MDQ0114185.1"/>
    </source>
</evidence>
<feature type="domain" description="RNA polymerase sigma factor 70 region 4 type 2" evidence="3">
    <location>
        <begin position="105"/>
        <end position="154"/>
    </location>
</feature>
<dbReference type="InterPro" id="IPR052704">
    <property type="entry name" value="ECF_Sigma-70_Domain"/>
</dbReference>
<evidence type="ECO:0000256" key="1">
    <source>
        <dbReference type="ARBA" id="ARBA00011344"/>
    </source>
</evidence>
<dbReference type="Gene3D" id="1.10.10.10">
    <property type="entry name" value="Winged helix-like DNA-binding domain superfamily/Winged helix DNA-binding domain"/>
    <property type="match status" value="1"/>
</dbReference>
<dbReference type="InterPro" id="IPR013324">
    <property type="entry name" value="RNA_pol_sigma_r3/r4-like"/>
</dbReference>
<sequence>MDRLYARYKGLLLSLAYQLTGSFSDAEDIVQDVFLKVYDADPQGLAEAPQAYLCKMVTNRCRDLHKSARKRREQYVGQWLPEPVPTSSDEPFEAIAREELLSYAMLVLLEKLSPAERAAFVLREALGFEYADIAAIIDKSEANSRKLFSRAKGKVGEFASEMPVELNEGNVAWVRQFLFMLQQDHVDQVQAMLAKDVVLISDGGGKVSAAVNPVVNPDFVSRFLLGLVRKNVRDGGHSLVKISEINGQVGVLIYSCQDIETVILFHVEEQLVRNIYMVRNPDKLKLFKA</sequence>
<comment type="caution">
    <text evidence="4">The sequence shown here is derived from an EMBL/GenBank/DDBJ whole genome shotgun (WGS) entry which is preliminary data.</text>
</comment>
<dbReference type="SUPFAM" id="SSF88946">
    <property type="entry name" value="Sigma2 domain of RNA polymerase sigma factors"/>
    <property type="match status" value="1"/>
</dbReference>
<evidence type="ECO:0000259" key="3">
    <source>
        <dbReference type="Pfam" id="PF08281"/>
    </source>
</evidence>
<feature type="domain" description="RNA polymerase sigma-70 region 2" evidence="2">
    <location>
        <begin position="4"/>
        <end position="70"/>
    </location>
</feature>
<dbReference type="Gene3D" id="1.10.1740.10">
    <property type="match status" value="1"/>
</dbReference>
<dbReference type="NCBIfam" id="TIGR02937">
    <property type="entry name" value="sigma70-ECF"/>
    <property type="match status" value="1"/>
</dbReference>
<protein>
    <submittedName>
        <fullName evidence="4">RNA polymerase sigma-70 factor (ECF subfamily)</fullName>
    </submittedName>
</protein>
<proteinExistence type="predicted"/>
<dbReference type="InterPro" id="IPR014284">
    <property type="entry name" value="RNA_pol_sigma-70_dom"/>
</dbReference>
<keyword evidence="5" id="KW-1185">Reference proteome</keyword>
<dbReference type="SUPFAM" id="SSF88659">
    <property type="entry name" value="Sigma3 and sigma4 domains of RNA polymerase sigma factors"/>
    <property type="match status" value="1"/>
</dbReference>
<dbReference type="EMBL" id="JAUSSU010000007">
    <property type="protein sequence ID" value="MDQ0114185.1"/>
    <property type="molecule type" value="Genomic_DNA"/>
</dbReference>
<dbReference type="Pfam" id="PF04542">
    <property type="entry name" value="Sigma70_r2"/>
    <property type="match status" value="1"/>
</dbReference>
<evidence type="ECO:0000313" key="5">
    <source>
        <dbReference type="Proteomes" id="UP001229346"/>
    </source>
</evidence>
<dbReference type="RefSeq" id="WP_307205507.1">
    <property type="nucleotide sequence ID" value="NZ_JAUSSU010000007.1"/>
</dbReference>
<dbReference type="SUPFAM" id="SSF54427">
    <property type="entry name" value="NTF2-like"/>
    <property type="match status" value="1"/>
</dbReference>
<comment type="subunit">
    <text evidence="1">Interacts transiently with the RNA polymerase catalytic core formed by RpoA, RpoB, RpoC and RpoZ (2 alpha, 1 beta, 1 beta' and 1 omega subunit) to form the RNA polymerase holoenzyme that can initiate transcription.</text>
</comment>
<organism evidence="4 5">
    <name type="scientific">Paenibacillus harenae</name>
    <dbReference type="NCBI Taxonomy" id="306543"/>
    <lineage>
        <taxon>Bacteria</taxon>
        <taxon>Bacillati</taxon>
        <taxon>Bacillota</taxon>
        <taxon>Bacilli</taxon>
        <taxon>Bacillales</taxon>
        <taxon>Paenibacillaceae</taxon>
        <taxon>Paenibacillus</taxon>
    </lineage>
</organism>
<dbReference type="InterPro" id="IPR007627">
    <property type="entry name" value="RNA_pol_sigma70_r2"/>
</dbReference>
<dbReference type="InterPro" id="IPR013325">
    <property type="entry name" value="RNA_pol_sigma_r2"/>
</dbReference>
<name>A0ABT9U3G6_PAEHA</name>
<dbReference type="InterPro" id="IPR013249">
    <property type="entry name" value="RNA_pol_sigma70_r4_t2"/>
</dbReference>
<dbReference type="PANTHER" id="PTHR30173:SF36">
    <property type="entry name" value="ECF RNA POLYMERASE SIGMA FACTOR SIGJ"/>
    <property type="match status" value="1"/>
</dbReference>